<evidence type="ECO:0000313" key="2">
    <source>
        <dbReference type="Proteomes" id="UP001597541"/>
    </source>
</evidence>
<gene>
    <name evidence="1" type="ORF">ACFSUF_19720</name>
</gene>
<organism evidence="1 2">
    <name type="scientific">Paenibacillus gansuensis</name>
    <dbReference type="NCBI Taxonomy" id="306542"/>
    <lineage>
        <taxon>Bacteria</taxon>
        <taxon>Bacillati</taxon>
        <taxon>Bacillota</taxon>
        <taxon>Bacilli</taxon>
        <taxon>Bacillales</taxon>
        <taxon>Paenibacillaceae</taxon>
        <taxon>Paenibacillus</taxon>
    </lineage>
</organism>
<dbReference type="Proteomes" id="UP001597541">
    <property type="component" value="Unassembled WGS sequence"/>
</dbReference>
<keyword evidence="2" id="KW-1185">Reference proteome</keyword>
<evidence type="ECO:0000313" key="1">
    <source>
        <dbReference type="EMBL" id="MFD2614644.1"/>
    </source>
</evidence>
<reference evidence="2" key="1">
    <citation type="journal article" date="2019" name="Int. J. Syst. Evol. Microbiol.">
        <title>The Global Catalogue of Microorganisms (GCM) 10K type strain sequencing project: providing services to taxonomists for standard genome sequencing and annotation.</title>
        <authorList>
            <consortium name="The Broad Institute Genomics Platform"/>
            <consortium name="The Broad Institute Genome Sequencing Center for Infectious Disease"/>
            <person name="Wu L."/>
            <person name="Ma J."/>
        </authorList>
    </citation>
    <scope>NUCLEOTIDE SEQUENCE [LARGE SCALE GENOMIC DNA]</scope>
    <source>
        <strain evidence="2">KCTC 3950</strain>
    </source>
</reference>
<dbReference type="EMBL" id="JBHUME010000013">
    <property type="protein sequence ID" value="MFD2614644.1"/>
    <property type="molecule type" value="Genomic_DNA"/>
</dbReference>
<dbReference type="RefSeq" id="WP_377605715.1">
    <property type="nucleotide sequence ID" value="NZ_JBHUME010000013.1"/>
</dbReference>
<proteinExistence type="predicted"/>
<accession>A0ABW5PJC2</accession>
<name>A0ABW5PJC2_9BACL</name>
<protein>
    <submittedName>
        <fullName evidence="1">Uncharacterized protein</fullName>
    </submittedName>
</protein>
<comment type="caution">
    <text evidence="1">The sequence shown here is derived from an EMBL/GenBank/DDBJ whole genome shotgun (WGS) entry which is preliminary data.</text>
</comment>
<sequence length="124" mass="13631">MGALGKRAIGEAERMVRVEMELSSSNIRKLIAQLHGKDPLVSELKNHLMKSVELDSSGEQQSTAVGKLTYLTERLNVTSTEGLLSKALSFVNMGLQLEDRGYEILAVRKSLLSKEVIKFNLQGG</sequence>